<dbReference type="VEuPathDB" id="FungiDB:PMAA_024580"/>
<dbReference type="EMBL" id="DS995899">
    <property type="protein sequence ID" value="EEA27587.1"/>
    <property type="molecule type" value="Genomic_DNA"/>
</dbReference>
<feature type="transmembrane region" description="Helical" evidence="1">
    <location>
        <begin position="70"/>
        <end position="88"/>
    </location>
</feature>
<protein>
    <submittedName>
        <fullName evidence="2">Uncharacterized protein</fullName>
    </submittedName>
</protein>
<keyword evidence="1" id="KW-0472">Membrane</keyword>
<evidence type="ECO:0000313" key="3">
    <source>
        <dbReference type="Proteomes" id="UP000001294"/>
    </source>
</evidence>
<dbReference type="HOGENOM" id="CLU_2386878_0_0_1"/>
<sequence>MTFPPEFRIALSLGVAQFLFLNGLRASITRITPELNPESIINASATSLAGSGLERYASQIAEEDTQTPKVTYLSLVMLVLVVVTWCFMEVRSVK</sequence>
<keyword evidence="1" id="KW-0812">Transmembrane</keyword>
<accession>B6Q6G1</accession>
<gene>
    <name evidence="2" type="ORF">PMAA_024580</name>
</gene>
<keyword evidence="3" id="KW-1185">Reference proteome</keyword>
<reference evidence="3" key="1">
    <citation type="journal article" date="2015" name="Genome Announc.">
        <title>Genome sequence of the AIDS-associated pathogen Penicillium marneffei (ATCC18224) and its near taxonomic relative Talaromyces stipitatus (ATCC10500).</title>
        <authorList>
            <person name="Nierman W.C."/>
            <person name="Fedorova-Abrams N.D."/>
            <person name="Andrianopoulos A."/>
        </authorList>
    </citation>
    <scope>NUCLEOTIDE SEQUENCE [LARGE SCALE GENOMIC DNA]</scope>
    <source>
        <strain evidence="3">ATCC 18224 / CBS 334.59 / QM 7333</strain>
    </source>
</reference>
<dbReference type="PhylomeDB" id="B6Q6G1"/>
<keyword evidence="1" id="KW-1133">Transmembrane helix</keyword>
<organism evidence="2 3">
    <name type="scientific">Talaromyces marneffei (strain ATCC 18224 / CBS 334.59 / QM 7333)</name>
    <name type="common">Penicillium marneffei</name>
    <dbReference type="NCBI Taxonomy" id="441960"/>
    <lineage>
        <taxon>Eukaryota</taxon>
        <taxon>Fungi</taxon>
        <taxon>Dikarya</taxon>
        <taxon>Ascomycota</taxon>
        <taxon>Pezizomycotina</taxon>
        <taxon>Eurotiomycetes</taxon>
        <taxon>Eurotiomycetidae</taxon>
        <taxon>Eurotiales</taxon>
        <taxon>Trichocomaceae</taxon>
        <taxon>Talaromyces</taxon>
        <taxon>Talaromyces sect. Talaromyces</taxon>
    </lineage>
</organism>
<dbReference type="AlphaFoldDB" id="B6Q6G1"/>
<dbReference type="Proteomes" id="UP000001294">
    <property type="component" value="Unassembled WGS sequence"/>
</dbReference>
<proteinExistence type="predicted"/>
<evidence type="ECO:0000313" key="2">
    <source>
        <dbReference type="EMBL" id="EEA27587.1"/>
    </source>
</evidence>
<name>B6Q6G1_TALMQ</name>
<evidence type="ECO:0000256" key="1">
    <source>
        <dbReference type="SAM" id="Phobius"/>
    </source>
</evidence>